<dbReference type="InterPro" id="IPR023606">
    <property type="entry name" value="CoA-Trfase_III_dom_1_sf"/>
</dbReference>
<evidence type="ECO:0000313" key="3">
    <source>
        <dbReference type="Proteomes" id="UP000004030"/>
    </source>
</evidence>
<dbReference type="eggNOG" id="COG1804">
    <property type="taxonomic scope" value="Bacteria"/>
</dbReference>
<reference evidence="2 3" key="1">
    <citation type="journal article" date="2012" name="J. Bacteriol.">
        <title>Genome sequence of benzo(a)pyrene-degrading bacterium Novosphingobium pentaromativorans US6-1.</title>
        <authorList>
            <person name="Luo Y.R."/>
            <person name="Kang S.G."/>
            <person name="Kim S.J."/>
            <person name="Kim M.R."/>
            <person name="Li N."/>
            <person name="Lee J.H."/>
            <person name="Kwon K.K."/>
        </authorList>
    </citation>
    <scope>NUCLEOTIDE SEQUENCE [LARGE SCALE GENOMIC DNA]</scope>
    <source>
        <strain evidence="2 3">US6-1</strain>
    </source>
</reference>
<evidence type="ECO:0000256" key="1">
    <source>
        <dbReference type="ARBA" id="ARBA00022679"/>
    </source>
</evidence>
<dbReference type="Gene3D" id="3.30.1540.10">
    <property type="entry name" value="formyl-coa transferase, domain 3"/>
    <property type="match status" value="1"/>
</dbReference>
<dbReference type="InterPro" id="IPR003673">
    <property type="entry name" value="CoA-Trfase_fam_III"/>
</dbReference>
<protein>
    <submittedName>
        <fullName evidence="2">L-carnitine dehydratase/bile acid-inducible protein F</fullName>
    </submittedName>
</protein>
<accession>G6EGA8</accession>
<dbReference type="InterPro" id="IPR050483">
    <property type="entry name" value="CoA-transferase_III_domain"/>
</dbReference>
<proteinExistence type="predicted"/>
<dbReference type="PANTHER" id="PTHR48207">
    <property type="entry name" value="SUCCINATE--HYDROXYMETHYLGLUTARATE COA-TRANSFERASE"/>
    <property type="match status" value="1"/>
</dbReference>
<dbReference type="Proteomes" id="UP000004030">
    <property type="component" value="Unassembled WGS sequence"/>
</dbReference>
<dbReference type="PATRIC" id="fig|1088721.3.peg.3335"/>
<dbReference type="KEGG" id="npn:JI59_22080"/>
<dbReference type="PANTHER" id="PTHR48207:SF3">
    <property type="entry name" value="SUCCINATE--HYDROXYMETHYLGLUTARATE COA-TRANSFERASE"/>
    <property type="match status" value="1"/>
</dbReference>
<dbReference type="InterPro" id="IPR044855">
    <property type="entry name" value="CoA-Trfase_III_dom3_sf"/>
</dbReference>
<sequence>MAGIRVIDFSQIAAGPLCSMLLADLGAVVIKVEPPSGDIARGLGPPFANGESVLHLSLNRNKYSITADLKDAEDRERVMRLVADADVVIEGYRPGVAQRLGLSFDDVRKINPDAVYCSISAFGQHGPWSRKAGVDGVIQAVSGLMSITGDADSPPSKVQTPIVDMSAGLQATVAILAALAKRDKGEGVGHIDINLFSSALIMQQITLTSYLMSSELPLRTGSGAPYATPNEAYRTADGYILVAAYQKAHWPSFCRIIERPELFDAPEYADLATRLENREQLTAQINAALMKHPTAYWLEQFDDAGLICAPIADYEMVSQLEQLDELRAIVTCDHAKAGALSMIGFAIGGASPPVRLTPPLLGEHNGIAQWPEAN</sequence>
<dbReference type="GO" id="GO:0008410">
    <property type="term" value="F:CoA-transferase activity"/>
    <property type="evidence" value="ECO:0007669"/>
    <property type="project" value="TreeGrafter"/>
</dbReference>
<dbReference type="Pfam" id="PF02515">
    <property type="entry name" value="CoA_transf_3"/>
    <property type="match status" value="1"/>
</dbReference>
<evidence type="ECO:0000313" key="2">
    <source>
        <dbReference type="EMBL" id="EHJ59797.1"/>
    </source>
</evidence>
<keyword evidence="1" id="KW-0808">Transferase</keyword>
<comment type="caution">
    <text evidence="2">The sequence shown here is derived from an EMBL/GenBank/DDBJ whole genome shotgun (WGS) entry which is preliminary data.</text>
</comment>
<organism evidence="2 3">
    <name type="scientific">Novosphingobium pentaromativorans US6-1</name>
    <dbReference type="NCBI Taxonomy" id="1088721"/>
    <lineage>
        <taxon>Bacteria</taxon>
        <taxon>Pseudomonadati</taxon>
        <taxon>Pseudomonadota</taxon>
        <taxon>Alphaproteobacteria</taxon>
        <taxon>Sphingomonadales</taxon>
        <taxon>Sphingomonadaceae</taxon>
        <taxon>Novosphingobium</taxon>
    </lineage>
</organism>
<dbReference type="AlphaFoldDB" id="G6EGA8"/>
<name>G6EGA8_9SPHN</name>
<dbReference type="SUPFAM" id="SSF89796">
    <property type="entry name" value="CoA-transferase family III (CaiB/BaiF)"/>
    <property type="match status" value="1"/>
</dbReference>
<dbReference type="Gene3D" id="3.40.50.10540">
    <property type="entry name" value="Crotonobetainyl-coa:carnitine coa-transferase, domain 1"/>
    <property type="match status" value="1"/>
</dbReference>
<dbReference type="EMBL" id="AGFM01000054">
    <property type="protein sequence ID" value="EHJ59797.1"/>
    <property type="molecule type" value="Genomic_DNA"/>
</dbReference>
<keyword evidence="3" id="KW-1185">Reference proteome</keyword>
<gene>
    <name evidence="2" type="ORF">NSU_3379</name>
</gene>